<dbReference type="PANTHER" id="PTHR11985">
    <property type="entry name" value="GLYCEROL-3-PHOSPHATE DEHYDROGENASE"/>
    <property type="match status" value="1"/>
</dbReference>
<evidence type="ECO:0000313" key="10">
    <source>
        <dbReference type="Proteomes" id="UP000009286"/>
    </source>
</evidence>
<dbReference type="HOGENOM" id="CLU_015740_5_0_5"/>
<dbReference type="AlphaFoldDB" id="G2KN13"/>
<feature type="domain" description="Alpha-glycerophosphate oxidase C-terminal" evidence="8">
    <location>
        <begin position="399"/>
        <end position="506"/>
    </location>
</feature>
<dbReference type="InterPro" id="IPR031656">
    <property type="entry name" value="DAO_C"/>
</dbReference>
<evidence type="ECO:0000256" key="3">
    <source>
        <dbReference type="ARBA" id="ARBA00022630"/>
    </source>
</evidence>
<keyword evidence="5 6" id="KW-0560">Oxidoreductase</keyword>
<keyword evidence="10" id="KW-1185">Reference proteome</keyword>
<dbReference type="NCBIfam" id="NF009906">
    <property type="entry name" value="PRK13369.1"/>
    <property type="match status" value="1"/>
</dbReference>
<dbReference type="GO" id="GO:0009331">
    <property type="term" value="C:glycerol-3-phosphate dehydrogenase (FAD) complex"/>
    <property type="evidence" value="ECO:0007669"/>
    <property type="project" value="UniProtKB-UniRule"/>
</dbReference>
<feature type="domain" description="FAD dependent oxidoreductase" evidence="7">
    <location>
        <begin position="11"/>
        <end position="369"/>
    </location>
</feature>
<dbReference type="GO" id="GO:0004368">
    <property type="term" value="F:glycerol-3-phosphate dehydrogenase (quinone) activity"/>
    <property type="evidence" value="ECO:0007669"/>
    <property type="project" value="UniProtKB-EC"/>
</dbReference>
<dbReference type="EMBL" id="CP002382">
    <property type="protein sequence ID" value="AEP08945.1"/>
    <property type="molecule type" value="Genomic_DNA"/>
</dbReference>
<gene>
    <name evidence="9" type="ordered locus">MICA_609</name>
</gene>
<dbReference type="InterPro" id="IPR006076">
    <property type="entry name" value="FAD-dep_OxRdtase"/>
</dbReference>
<keyword evidence="4" id="KW-0274">FAD</keyword>
<evidence type="ECO:0000259" key="8">
    <source>
        <dbReference type="Pfam" id="PF16901"/>
    </source>
</evidence>
<dbReference type="PANTHER" id="PTHR11985:SF15">
    <property type="entry name" value="GLYCEROL-3-PHOSPHATE DEHYDROGENASE, MITOCHONDRIAL"/>
    <property type="match status" value="1"/>
</dbReference>
<evidence type="ECO:0000256" key="5">
    <source>
        <dbReference type="ARBA" id="ARBA00023002"/>
    </source>
</evidence>
<comment type="cofactor">
    <cofactor evidence="1 6">
        <name>FAD</name>
        <dbReference type="ChEBI" id="CHEBI:57692"/>
    </cofactor>
</comment>
<dbReference type="RefSeq" id="WP_014102168.1">
    <property type="nucleotide sequence ID" value="NC_016026.1"/>
</dbReference>
<comment type="similarity">
    <text evidence="2 6">Belongs to the FAD-dependent glycerol-3-phosphate dehydrogenase family.</text>
</comment>
<dbReference type="PRINTS" id="PR01001">
    <property type="entry name" value="FADG3PDH"/>
</dbReference>
<evidence type="ECO:0000256" key="6">
    <source>
        <dbReference type="RuleBase" id="RU361217"/>
    </source>
</evidence>
<dbReference type="KEGG" id="mai:MICA_609"/>
<reference evidence="9 10" key="1">
    <citation type="journal article" date="2011" name="BMC Genomics">
        <title>Genomic insights into an obligate epibiotic bacterial predator: Micavibrio aeruginosavorus ARL-13.</title>
        <authorList>
            <person name="Wang Z."/>
            <person name="Kadouri D."/>
            <person name="Wu M."/>
        </authorList>
    </citation>
    <scope>NUCLEOTIDE SEQUENCE [LARGE SCALE GENOMIC DNA]</scope>
    <source>
        <strain evidence="9 10">ARL-13</strain>
    </source>
</reference>
<dbReference type="PROSITE" id="PS00977">
    <property type="entry name" value="FAD_G3PDH_1"/>
    <property type="match status" value="1"/>
</dbReference>
<organism evidence="9 10">
    <name type="scientific">Micavibrio aeruginosavorus (strain ARL-13)</name>
    <dbReference type="NCBI Taxonomy" id="856793"/>
    <lineage>
        <taxon>Bacteria</taxon>
        <taxon>Pseudomonadati</taxon>
        <taxon>Bdellovibrionota</taxon>
        <taxon>Bdellovibrionia</taxon>
        <taxon>Bdellovibrionales</taxon>
        <taxon>Pseudobdellovibrionaceae</taxon>
        <taxon>Micavibrio</taxon>
    </lineage>
</organism>
<dbReference type="SUPFAM" id="SSF54373">
    <property type="entry name" value="FAD-linked reductases, C-terminal domain"/>
    <property type="match status" value="1"/>
</dbReference>
<dbReference type="NCBIfam" id="NF008899">
    <property type="entry name" value="PRK12266.1"/>
    <property type="match status" value="1"/>
</dbReference>
<dbReference type="GO" id="GO:0046168">
    <property type="term" value="P:glycerol-3-phosphate catabolic process"/>
    <property type="evidence" value="ECO:0007669"/>
    <property type="project" value="TreeGrafter"/>
</dbReference>
<dbReference type="STRING" id="856793.MICA_609"/>
<sequence>MSSRPSIPDYDLCIIGGGVNGAGIARDATGRGLSVLLLEIGDLAGATSSASSKMIHGGLRYLEYFEFKLVREALIERDVLLGIAPHIMYPMDFILPHAHTIRPAWMIRLGLFLYDHLARIRHFKRSTAIKVAEDARCAPLKNDYKTAFTYADGWVDDARLVALNAVDAAEMGAHILTHAACTGLHVENGIWHVEMYDTDTGQSATHTARMVVNAAGPWVRDILDGSQLTIPGKTPNVRLVKGSHIVVPKLYDGSQAFNLQQPDRRVIFVIPYQDKYTLIGTTDIDHPDDTQAPEISPEETQYLCDCVNRYFKSSIAPSDVVWSYSGVRPLFDDGRGKASKVTRDYRLILDTDHGAPILSVFGGKITTYRHLAQEAVNKLIRFWPNYAAARGMDTIKPWTHTMHLPGGDIGDDGMDAFIAERTRRYKFLPATVVRRYATTYGTRMDRILAEATDLDSLGRHFGDGVYMAEINYLIQNEWVKCADDMLWRRTKLGLHISDETRTAIEQYFEGHPVSSQTARGANVTRQIH</sequence>
<dbReference type="InterPro" id="IPR036188">
    <property type="entry name" value="FAD/NAD-bd_sf"/>
</dbReference>
<dbReference type="OrthoDB" id="9766796at2"/>
<evidence type="ECO:0000256" key="1">
    <source>
        <dbReference type="ARBA" id="ARBA00001974"/>
    </source>
</evidence>
<dbReference type="Gene3D" id="3.50.50.60">
    <property type="entry name" value="FAD/NAD(P)-binding domain"/>
    <property type="match status" value="1"/>
</dbReference>
<accession>G2KN13</accession>
<dbReference type="Pfam" id="PF01266">
    <property type="entry name" value="DAO"/>
    <property type="match status" value="1"/>
</dbReference>
<name>G2KN13_MICAA</name>
<protein>
    <recommendedName>
        <fullName evidence="6">Glycerol-3-phosphate dehydrogenase</fullName>
        <ecNumber evidence="6">1.1.5.3</ecNumber>
    </recommendedName>
</protein>
<keyword evidence="3 6" id="KW-0285">Flavoprotein</keyword>
<evidence type="ECO:0000313" key="9">
    <source>
        <dbReference type="EMBL" id="AEP08945.1"/>
    </source>
</evidence>
<dbReference type="Proteomes" id="UP000009286">
    <property type="component" value="Chromosome"/>
</dbReference>
<dbReference type="InterPro" id="IPR038299">
    <property type="entry name" value="DAO_C_sf"/>
</dbReference>
<comment type="catalytic activity">
    <reaction evidence="6">
        <text>a quinone + sn-glycerol 3-phosphate = dihydroxyacetone phosphate + a quinol</text>
        <dbReference type="Rhea" id="RHEA:18977"/>
        <dbReference type="ChEBI" id="CHEBI:24646"/>
        <dbReference type="ChEBI" id="CHEBI:57597"/>
        <dbReference type="ChEBI" id="CHEBI:57642"/>
        <dbReference type="ChEBI" id="CHEBI:132124"/>
        <dbReference type="EC" id="1.1.5.3"/>
    </reaction>
</comment>
<evidence type="ECO:0000256" key="4">
    <source>
        <dbReference type="ARBA" id="ARBA00022827"/>
    </source>
</evidence>
<dbReference type="Gene3D" id="1.10.8.870">
    <property type="entry name" value="Alpha-glycerophosphate oxidase, cap domain"/>
    <property type="match status" value="1"/>
</dbReference>
<dbReference type="SUPFAM" id="SSF51905">
    <property type="entry name" value="FAD/NAD(P)-binding domain"/>
    <property type="match status" value="1"/>
</dbReference>
<proteinExistence type="inferred from homology"/>
<dbReference type="Pfam" id="PF16901">
    <property type="entry name" value="DAO_C"/>
    <property type="match status" value="1"/>
</dbReference>
<dbReference type="Gene3D" id="6.10.250.1890">
    <property type="match status" value="1"/>
</dbReference>
<evidence type="ECO:0000256" key="2">
    <source>
        <dbReference type="ARBA" id="ARBA00007330"/>
    </source>
</evidence>
<dbReference type="eggNOG" id="COG0578">
    <property type="taxonomic scope" value="Bacteria"/>
</dbReference>
<dbReference type="PROSITE" id="PS00978">
    <property type="entry name" value="FAD_G3PDH_2"/>
    <property type="match status" value="1"/>
</dbReference>
<dbReference type="Gene3D" id="3.30.9.10">
    <property type="entry name" value="D-Amino Acid Oxidase, subunit A, domain 2"/>
    <property type="match status" value="1"/>
</dbReference>
<dbReference type="InterPro" id="IPR000447">
    <property type="entry name" value="G3P_DH_FAD-dep"/>
</dbReference>
<evidence type="ECO:0000259" key="7">
    <source>
        <dbReference type="Pfam" id="PF01266"/>
    </source>
</evidence>
<dbReference type="EC" id="1.1.5.3" evidence="6"/>